<proteinExistence type="predicted"/>
<reference evidence="2 3" key="1">
    <citation type="submission" date="2016-10" db="EMBL/GenBank/DDBJ databases">
        <authorList>
            <person name="Cai Z."/>
        </authorList>
    </citation>
    <scope>NUCLEOTIDE SEQUENCE [LARGE SCALE GENOMIC DNA]</scope>
</reference>
<feature type="region of interest" description="Disordered" evidence="1">
    <location>
        <begin position="8"/>
        <end position="38"/>
    </location>
</feature>
<feature type="compositionally biased region" description="Acidic residues" evidence="1">
    <location>
        <begin position="28"/>
        <end position="38"/>
    </location>
</feature>
<organism evidence="2 3">
    <name type="scientific">Tetradesmus obliquus</name>
    <name type="common">Green alga</name>
    <name type="synonym">Acutodesmus obliquus</name>
    <dbReference type="NCBI Taxonomy" id="3088"/>
    <lineage>
        <taxon>Eukaryota</taxon>
        <taxon>Viridiplantae</taxon>
        <taxon>Chlorophyta</taxon>
        <taxon>core chlorophytes</taxon>
        <taxon>Chlorophyceae</taxon>
        <taxon>CS clade</taxon>
        <taxon>Sphaeropleales</taxon>
        <taxon>Scenedesmaceae</taxon>
        <taxon>Tetradesmus</taxon>
    </lineage>
</organism>
<evidence type="ECO:0000313" key="3">
    <source>
        <dbReference type="Proteomes" id="UP000256970"/>
    </source>
</evidence>
<name>A0A383WC42_TETOB</name>
<accession>A0A383WC42</accession>
<gene>
    <name evidence="2" type="ORF">BQ4739_LOCUS15098</name>
</gene>
<dbReference type="Proteomes" id="UP000256970">
    <property type="component" value="Unassembled WGS sequence"/>
</dbReference>
<dbReference type="AlphaFoldDB" id="A0A383WC42"/>
<dbReference type="EMBL" id="FNXT01001221">
    <property type="protein sequence ID" value="SZX74780.1"/>
    <property type="molecule type" value="Genomic_DNA"/>
</dbReference>
<feature type="compositionally biased region" description="Low complexity" evidence="1">
    <location>
        <begin position="13"/>
        <end position="27"/>
    </location>
</feature>
<sequence>MLSQAAAAGVLVEQQHQQQSTDAASAADQEEEHTEVLDTEDACSVVSQFDDDSHQWITNFSIKQAPVFELHIDEQLRAQLPRNDAEYSTSFIHDLMLGRGIRPPAELHQNRGKRVKYLLSTRSVALPGAAEDSQQLRTSNILTRLHGPPQLPKDIGALSQVAAHTKALVQVASAAAVTAKAEATLATRVGCKAAAAAAQERAAEAVAVADGACKDAVAAAGELHTHTALLDVLEEEHMLRLAWQGYTCKQTAAAGGELAAKEDACDVAVEREKNHRMSIIKSVQAAIDTAIKSAATTEREDTAQQRAEEKAMHKQALQDSSITAEFYLQGTLHLIEVGNGQRQRQQQQVQQTGKHAGNTLAAWPTPAVAGPGTTVDELDEWRQLQQTESPLARVNMLMQMICSGVMPFGLPEATKRDITVAVLQGLPWLRRTKQQLLRWEQQSMAGRLQEQLNSHAWQQPSRTAALRQLLTHSVRHVLVAPERYCELKQKALRLQLTAGSSSLHHNMSPQWLEQRGSVGVRAHSLLQRALARALHAAPAGAEEQKLREALRESRSERKYQCELRGYSSATYPGLQEVLQEQLQQAKAAAEQRRAWLKPARPAAVTAGAAAGRPASASAAAAAAVALANTAPGSSPPKKHLAAQEINAMHAVDSASLSPVLAFGGPGSSFSKPKAAFKQSKTAGCVECVYDDDVEETEAGIRRKLVQVQLS</sequence>
<evidence type="ECO:0000313" key="2">
    <source>
        <dbReference type="EMBL" id="SZX74780.1"/>
    </source>
</evidence>
<evidence type="ECO:0000256" key="1">
    <source>
        <dbReference type="SAM" id="MobiDB-lite"/>
    </source>
</evidence>
<protein>
    <submittedName>
        <fullName evidence="2">Uncharacterized protein</fullName>
    </submittedName>
</protein>
<keyword evidence="3" id="KW-1185">Reference proteome</keyword>